<evidence type="ECO:0000313" key="1">
    <source>
        <dbReference type="EMBL" id="KEQ55488.1"/>
    </source>
</evidence>
<dbReference type="AlphaFoldDB" id="A0A081RJW5"/>
<reference evidence="1 2" key="1">
    <citation type="submission" date="2014-02" db="EMBL/GenBank/DDBJ databases">
        <title>Whole genome sequence of Sphingobium chlorophenolicum NBRC 16172.</title>
        <authorList>
            <person name="Gan H.M."/>
            <person name="Gan H.Y."/>
            <person name="Chew T.H."/>
            <person name="Savka M.A."/>
        </authorList>
    </citation>
    <scope>NUCLEOTIDE SEQUENCE [LARGE SCALE GENOMIC DNA]</scope>
    <source>
        <strain evidence="1 2">NBRC 16172</strain>
    </source>
</reference>
<dbReference type="eggNOG" id="ENOG503087P">
    <property type="taxonomic scope" value="Bacteria"/>
</dbReference>
<proteinExistence type="predicted"/>
<gene>
    <name evidence="1" type="ORF">BV95_00126</name>
</gene>
<evidence type="ECO:0000313" key="2">
    <source>
        <dbReference type="Proteomes" id="UP000028411"/>
    </source>
</evidence>
<dbReference type="OrthoDB" id="9152855at2"/>
<protein>
    <submittedName>
        <fullName evidence="1">Uncharacterized protein</fullName>
    </submittedName>
</protein>
<comment type="caution">
    <text evidence="1">The sequence shown here is derived from an EMBL/GenBank/DDBJ whole genome shotgun (WGS) entry which is preliminary data.</text>
</comment>
<dbReference type="PATRIC" id="fig|46429.4.peg.128"/>
<accession>A0A081RJW5</accession>
<sequence length="233" mass="24580">MADEIDTRVTPSFHPETVQAIAEYDDDTSSILAGTVSAFTEAYIAVGRVHDASAASKTNPAWNEAAALIHTADFADKLTIQLAKRFDSATAGLTRVIEGLESELSQPIEGQGVGAMAGEIRAFVRGMSDGERMGFIRKAIEAGDTRTVGACLGGPAYLSGLTPEMQTALLRVHHEKANPRAAKQLRAAKAGLELIGERGGLVFGEMEKAIGAKQAKVQKLRAAKAAAEKSFVV</sequence>
<dbReference type="EMBL" id="JFHR01000001">
    <property type="protein sequence ID" value="KEQ55488.1"/>
    <property type="molecule type" value="Genomic_DNA"/>
</dbReference>
<dbReference type="RefSeq" id="WP_037446364.1">
    <property type="nucleotide sequence ID" value="NZ_JFHR01000001.1"/>
</dbReference>
<organism evidence="1 2">
    <name type="scientific">Sphingobium chlorophenolicum</name>
    <dbReference type="NCBI Taxonomy" id="46429"/>
    <lineage>
        <taxon>Bacteria</taxon>
        <taxon>Pseudomonadati</taxon>
        <taxon>Pseudomonadota</taxon>
        <taxon>Alphaproteobacteria</taxon>
        <taxon>Sphingomonadales</taxon>
        <taxon>Sphingomonadaceae</taxon>
        <taxon>Sphingobium</taxon>
    </lineage>
</organism>
<dbReference type="Proteomes" id="UP000028411">
    <property type="component" value="Unassembled WGS sequence"/>
</dbReference>
<name>A0A081RJW5_SPHCR</name>